<reference evidence="1 2" key="1">
    <citation type="submission" date="2018-02" db="EMBL/GenBank/DDBJ databases">
        <authorList>
            <person name="Cohen D.B."/>
            <person name="Kent A.D."/>
        </authorList>
    </citation>
    <scope>NUCLEOTIDE SEQUENCE [LARGE SCALE GENOMIC DNA]</scope>
    <source>
        <strain evidence="1 2">CCAP 1448/3</strain>
    </source>
</reference>
<name>A0A2T1C271_9CYAN</name>
<dbReference type="Pfam" id="PF14384">
    <property type="entry name" value="BrnA_antitoxin"/>
    <property type="match status" value="1"/>
</dbReference>
<comment type="caution">
    <text evidence="1">The sequence shown here is derived from an EMBL/GenBank/DDBJ whole genome shotgun (WGS) entry which is preliminary data.</text>
</comment>
<dbReference type="OrthoDB" id="5297245at2"/>
<accession>A0A2T1C271</accession>
<dbReference type="InterPro" id="IPR025528">
    <property type="entry name" value="BrnA_antitoxin"/>
</dbReference>
<protein>
    <submittedName>
        <fullName evidence="1">CopG family transcriptional regulator</fullName>
    </submittedName>
</protein>
<gene>
    <name evidence="1" type="ORF">C7B64_13795</name>
</gene>
<evidence type="ECO:0000313" key="2">
    <source>
        <dbReference type="Proteomes" id="UP000238762"/>
    </source>
</evidence>
<evidence type="ECO:0000313" key="1">
    <source>
        <dbReference type="EMBL" id="PSB02304.1"/>
    </source>
</evidence>
<proteinExistence type="predicted"/>
<dbReference type="AlphaFoldDB" id="A0A2T1C271"/>
<keyword evidence="2" id="KW-1185">Reference proteome</keyword>
<reference evidence="1 2" key="2">
    <citation type="submission" date="2018-03" db="EMBL/GenBank/DDBJ databases">
        <title>The ancient ancestry and fast evolution of plastids.</title>
        <authorList>
            <person name="Moore K.R."/>
            <person name="Magnabosco C."/>
            <person name="Momper L."/>
            <person name="Gold D.A."/>
            <person name="Bosak T."/>
            <person name="Fournier G.P."/>
        </authorList>
    </citation>
    <scope>NUCLEOTIDE SEQUENCE [LARGE SCALE GENOMIC DNA]</scope>
    <source>
        <strain evidence="1 2">CCAP 1448/3</strain>
    </source>
</reference>
<dbReference type="EMBL" id="PVWJ01000065">
    <property type="protein sequence ID" value="PSB02304.1"/>
    <property type="molecule type" value="Genomic_DNA"/>
</dbReference>
<sequence length="86" mass="10020">MKAEYDFSQAKRGAVIPQTGKTRITIYIDDDVLEIFREQSESAAKGYQSLMNEALRQYLEKVKQPLDEETLRRVIQEELQELRAAK</sequence>
<dbReference type="RefSeq" id="WP_106289235.1">
    <property type="nucleotide sequence ID" value="NZ_CAWNTC010000079.1"/>
</dbReference>
<dbReference type="Proteomes" id="UP000238762">
    <property type="component" value="Unassembled WGS sequence"/>
</dbReference>
<organism evidence="1 2">
    <name type="scientific">Merismopedia glauca CCAP 1448/3</name>
    <dbReference type="NCBI Taxonomy" id="1296344"/>
    <lineage>
        <taxon>Bacteria</taxon>
        <taxon>Bacillati</taxon>
        <taxon>Cyanobacteriota</taxon>
        <taxon>Cyanophyceae</taxon>
        <taxon>Synechococcales</taxon>
        <taxon>Merismopediaceae</taxon>
        <taxon>Merismopedia</taxon>
    </lineage>
</organism>